<dbReference type="Proteomes" id="UP000035017">
    <property type="component" value="Unassembled WGS sequence"/>
</dbReference>
<dbReference type="OrthoDB" id="8376466at2"/>
<dbReference type="Gene3D" id="2.30.320.10">
    <property type="entry name" value="YwqG-like"/>
    <property type="match status" value="1"/>
</dbReference>
<organism evidence="1 2">
    <name type="scientific">Agrobacterium tumefaciens</name>
    <dbReference type="NCBI Taxonomy" id="358"/>
    <lineage>
        <taxon>Bacteria</taxon>
        <taxon>Pseudomonadati</taxon>
        <taxon>Pseudomonadota</taxon>
        <taxon>Alphaproteobacteria</taxon>
        <taxon>Hyphomicrobiales</taxon>
        <taxon>Rhizobiaceae</taxon>
        <taxon>Rhizobium/Agrobacterium group</taxon>
        <taxon>Agrobacterium</taxon>
        <taxon>Agrobacterium tumefaciens complex</taxon>
    </lineage>
</organism>
<gene>
    <name evidence="1" type="ORF">RU07_22940</name>
</gene>
<proteinExistence type="predicted"/>
<evidence type="ECO:0008006" key="3">
    <source>
        <dbReference type="Google" id="ProtNLM"/>
    </source>
</evidence>
<evidence type="ECO:0000313" key="1">
    <source>
        <dbReference type="EMBL" id="KIP98094.1"/>
    </source>
</evidence>
<dbReference type="InterPro" id="IPR035948">
    <property type="entry name" value="YwqG-like_sf"/>
</dbReference>
<name>A0A0D0KMA4_AGRTU</name>
<dbReference type="AlphaFoldDB" id="A0A0D0KMA4"/>
<comment type="caution">
    <text evidence="1">The sequence shown here is derived from an EMBL/GenBank/DDBJ whole genome shotgun (WGS) entry which is preliminary data.</text>
</comment>
<protein>
    <recommendedName>
        <fullName evidence="3">DUF1963 domain-containing protein</fullName>
    </recommendedName>
</protein>
<dbReference type="Pfam" id="PF09234">
    <property type="entry name" value="DUF1963"/>
    <property type="match status" value="1"/>
</dbReference>
<dbReference type="InterPro" id="IPR015315">
    <property type="entry name" value="DUF1963"/>
</dbReference>
<reference evidence="1 2" key="1">
    <citation type="submission" date="2014-12" db="EMBL/GenBank/DDBJ databases">
        <title>16Stimator: statistical estimation of ribosomal gene copy numbers from draft genome assemblies.</title>
        <authorList>
            <person name="Perisin M.A."/>
            <person name="Vetter M."/>
            <person name="Gilbert J.A."/>
            <person name="Bergelson J."/>
        </authorList>
    </citation>
    <scope>NUCLEOTIDE SEQUENCE [LARGE SCALE GENOMIC DNA]</scope>
    <source>
        <strain evidence="1 2">MEJ076</strain>
    </source>
</reference>
<evidence type="ECO:0000313" key="2">
    <source>
        <dbReference type="Proteomes" id="UP000035017"/>
    </source>
</evidence>
<dbReference type="EMBL" id="JXQV01000045">
    <property type="protein sequence ID" value="KIP98094.1"/>
    <property type="molecule type" value="Genomic_DNA"/>
</dbReference>
<dbReference type="SUPFAM" id="SSF103032">
    <property type="entry name" value="Hypothetical protein YwqG"/>
    <property type="match status" value="1"/>
</dbReference>
<accession>A0A0D0KMA4</accession>
<sequence>MTAFADLLSIQRACRTLGLDTELSRALVSTARPTIWFSHGDPVADAALAAGASKVGGEPDLPPGIVWPTRPALADPDGTAEKLRATVANRAGADIAAPCTDFVINHLAREMPMAFLAQVDLAAMAREPGFDPVLPDRGMLWAFNDPFASWYNAQSPSGGLCLLWDDAGGLERRATPLLLREAWQRGVGEYGFPKGEPWEADVEAEPLLPISGWTVSGRLNRYAYLDFQDERFEMKEGGGDQLGGWEQPIQQVMHGEFELIASGTGDVRWDHPEDLSSTGERWRHVMTINGETYLERLMPTWGDGAMFMFVDEAELGVRLFNNAVGTSQFT</sequence>